<feature type="region of interest" description="Disordered" evidence="7">
    <location>
        <begin position="213"/>
        <end position="232"/>
    </location>
</feature>
<evidence type="ECO:0000256" key="3">
    <source>
        <dbReference type="ARBA" id="ARBA00022741"/>
    </source>
</evidence>
<feature type="region of interest" description="Disordered" evidence="7">
    <location>
        <begin position="983"/>
        <end position="1006"/>
    </location>
</feature>
<evidence type="ECO:0000256" key="2">
    <source>
        <dbReference type="ARBA" id="ARBA00022679"/>
    </source>
</evidence>
<evidence type="ECO:0000256" key="4">
    <source>
        <dbReference type="ARBA" id="ARBA00022777"/>
    </source>
</evidence>
<dbReference type="EMBL" id="BNJQ01000023">
    <property type="protein sequence ID" value="GHP09170.1"/>
    <property type="molecule type" value="Genomic_DNA"/>
</dbReference>
<comment type="caution">
    <text evidence="10">The sequence shown here is derived from an EMBL/GenBank/DDBJ whole genome shotgun (WGS) entry which is preliminary data.</text>
</comment>
<dbReference type="InterPro" id="IPR011009">
    <property type="entry name" value="Kinase-like_dom_sf"/>
</dbReference>
<keyword evidence="3 6" id="KW-0547">Nucleotide-binding</keyword>
<dbReference type="PROSITE" id="PS00107">
    <property type="entry name" value="PROTEIN_KINASE_ATP"/>
    <property type="match status" value="1"/>
</dbReference>
<dbReference type="GO" id="GO:0005524">
    <property type="term" value="F:ATP binding"/>
    <property type="evidence" value="ECO:0007669"/>
    <property type="project" value="UniProtKB-UniRule"/>
</dbReference>
<dbReference type="CDD" id="cd13999">
    <property type="entry name" value="STKc_MAP3K-like"/>
    <property type="match status" value="1"/>
</dbReference>
<dbReference type="Pfam" id="PF07714">
    <property type="entry name" value="PK_Tyr_Ser-Thr"/>
    <property type="match status" value="1"/>
</dbReference>
<dbReference type="Gene3D" id="1.10.510.10">
    <property type="entry name" value="Transferase(Phosphotransferase) domain 1"/>
    <property type="match status" value="1"/>
</dbReference>
<feature type="compositionally biased region" description="Low complexity" evidence="7">
    <location>
        <begin position="740"/>
        <end position="749"/>
    </location>
</feature>
<evidence type="ECO:0000256" key="8">
    <source>
        <dbReference type="SAM" id="Phobius"/>
    </source>
</evidence>
<feature type="compositionally biased region" description="Low complexity" evidence="7">
    <location>
        <begin position="872"/>
        <end position="882"/>
    </location>
</feature>
<feature type="compositionally biased region" description="Low complexity" evidence="7">
    <location>
        <begin position="63"/>
        <end position="76"/>
    </location>
</feature>
<dbReference type="InterPro" id="IPR051681">
    <property type="entry name" value="Ser/Thr_Kinases-Pseudokinases"/>
</dbReference>
<keyword evidence="8" id="KW-0472">Membrane</keyword>
<accession>A0A830HTU9</accession>
<feature type="region of interest" description="Disordered" evidence="7">
    <location>
        <begin position="1314"/>
        <end position="1333"/>
    </location>
</feature>
<keyword evidence="4" id="KW-0418">Kinase</keyword>
<dbReference type="InterPro" id="IPR008271">
    <property type="entry name" value="Ser/Thr_kinase_AS"/>
</dbReference>
<evidence type="ECO:0000256" key="5">
    <source>
        <dbReference type="ARBA" id="ARBA00022840"/>
    </source>
</evidence>
<keyword evidence="5 6" id="KW-0067">ATP-binding</keyword>
<feature type="region of interest" description="Disordered" evidence="7">
    <location>
        <begin position="680"/>
        <end position="703"/>
    </location>
</feature>
<evidence type="ECO:0000259" key="9">
    <source>
        <dbReference type="PROSITE" id="PS50011"/>
    </source>
</evidence>
<evidence type="ECO:0000256" key="6">
    <source>
        <dbReference type="PROSITE-ProRule" id="PRU10141"/>
    </source>
</evidence>
<dbReference type="PROSITE" id="PS50011">
    <property type="entry name" value="PROTEIN_KINASE_DOM"/>
    <property type="match status" value="1"/>
</dbReference>
<sequence>MASSASFSKPSPAPQPPSTQSQTQEPAAAALTSSSQSPAPSAAAAAAQPPSLGNVAVGGGGSASSRLVSSSRVTSSSSSSRRACEIELVYSTRKMYTHDRFNATMRLVNNREEELNSWQVVWRFASSERIVQNTTKGGLLFDQGTSGRNGPPSRVVNYNDWQQNGVILPEGGFREFTFVGALNEATTSDVPSREFRWSRRVKDVSVNGLECSLIAPSSSSSPSSSRTSSSYQRMYDSDNAADAAAADDADEPYFTYRRTTTQYNTAMARMWSSPEPDDDDEKEEPDGRLFKKLLPVDDEVVVSDAVLRCPPAVERLSAPWNEAAERIIQEGNDERVVACQVRYCCGTPTSSSSSSTTSTTNNNNNNNSNNGGDSNDNDNNNNMSSSSPSSSSSSSPASTSQGDTIPPSFQRPKWLSSVTLNRVVYDDGVASGWNDCSWGGTYDVEFKEGPRIARNVNETVVYAEVSDSGGWCVETASAFGPQLDNSDALEFDIIGSLGGEDVAALRLELWSWDRPFDNSTATFTNQSSSSSSSSSDYPSYSEPLYSLTTLEESTWTRVQVPLLASQAPPGGWNRIVLRAPRRLDVEPKFLLSDVALFSRQDKMTMSSSSSGDDSSAAAESPASSSSSPSSSLASLSLPSSTASPEAGAAANSSSSSSSTVADKGIDLNLDYADVDAIANSFDDGNNEDDSRSGGGNNRNSMNGEAAALSSPLANGSSNFLGPEMEDVDENTIIDDDGGDDVSSGDQDIGLTLRKPNGEVLAVVAARRLDDDDAASPARTGVPLPPPPSSTPPPQVPSSSSRNDNASGADASAFAKASSITSRVSASASPVVVASIAASAAFAVVLVIVLVYAVLRRNAWLRREEDDDDADNDGAQKAANKIGGPWGSPPPPPRRSSSHSSSTVTRRGSMEEDARRPRALPPSPMLDVAMTAAIYDDAQYAASLVQKKEMSSPGRGSRMGFLEESSMIHVRKSSVQSADATLVIPSSPKRPSNGINGSCAGNGKEPSSREFTEICYESDIDLGILIGSGAFGSVYRATWRKKDAKRSVIVAVKMLHISHATARDLAAFRSEVALLARLHHPNIVRFYGACPAPPNVCLVVELAEGGSLHNLIHGVDDEAPGVGALPYAQLIRVATDVAEAMAYLHPDVVHRDLKTQNVLLDGMGRAKVCDFGIAKFKERTFLSTKNVQAGTPNYMAPEIFGNESVSEACDVFSFAVLLWEMLTGLQPWGEATNPMQVIYAVGVQQRRLPLPTDGGSAALKLLIERCWAQEPEDRPLFESDILNALYRMRRGEFDSGDGNTARSLPRASVDAPIKQYDNGQTSRKLSSSLKRLSV</sequence>
<feature type="region of interest" description="Disordered" evidence="7">
    <location>
        <begin position="1"/>
        <end position="76"/>
    </location>
</feature>
<feature type="compositionally biased region" description="Low complexity" evidence="7">
    <location>
        <begin position="606"/>
        <end position="658"/>
    </location>
</feature>
<keyword evidence="11" id="KW-1185">Reference proteome</keyword>
<feature type="compositionally biased region" description="Acidic residues" evidence="7">
    <location>
        <begin position="729"/>
        <end position="739"/>
    </location>
</feature>
<feature type="binding site" evidence="6">
    <location>
        <position position="1052"/>
    </location>
    <ligand>
        <name>ATP</name>
        <dbReference type="ChEBI" id="CHEBI:30616"/>
    </ligand>
</feature>
<feature type="compositionally biased region" description="Low complexity" evidence="7">
    <location>
        <begin position="796"/>
        <end position="809"/>
    </location>
</feature>
<feature type="compositionally biased region" description="Low complexity" evidence="7">
    <location>
        <begin position="18"/>
        <end position="52"/>
    </location>
</feature>
<feature type="region of interest" description="Disordered" evidence="7">
    <location>
        <begin position="771"/>
        <end position="809"/>
    </location>
</feature>
<evidence type="ECO:0000256" key="7">
    <source>
        <dbReference type="SAM" id="MobiDB-lite"/>
    </source>
</evidence>
<dbReference type="InterPro" id="IPR000719">
    <property type="entry name" value="Prot_kinase_dom"/>
</dbReference>
<dbReference type="SMART" id="SM00220">
    <property type="entry name" value="S_TKc"/>
    <property type="match status" value="1"/>
</dbReference>
<dbReference type="PANTHER" id="PTHR44329:SF298">
    <property type="entry name" value="MIXED LINEAGE KINASE DOMAIN-LIKE PROTEIN"/>
    <property type="match status" value="1"/>
</dbReference>
<feature type="region of interest" description="Disordered" evidence="7">
    <location>
        <begin position="347"/>
        <end position="411"/>
    </location>
</feature>
<dbReference type="GO" id="GO:0004674">
    <property type="term" value="F:protein serine/threonine kinase activity"/>
    <property type="evidence" value="ECO:0007669"/>
    <property type="project" value="UniProtKB-KW"/>
</dbReference>
<feature type="region of interest" description="Disordered" evidence="7">
    <location>
        <begin position="601"/>
        <end position="660"/>
    </location>
</feature>
<feature type="domain" description="Protein kinase" evidence="9">
    <location>
        <begin position="1019"/>
        <end position="1285"/>
    </location>
</feature>
<dbReference type="InterPro" id="IPR017441">
    <property type="entry name" value="Protein_kinase_ATP_BS"/>
</dbReference>
<keyword evidence="1" id="KW-0723">Serine/threonine-protein kinase</keyword>
<feature type="compositionally biased region" description="Low complexity" evidence="7">
    <location>
        <begin position="897"/>
        <end position="906"/>
    </location>
</feature>
<feature type="compositionally biased region" description="Pro residues" evidence="7">
    <location>
        <begin position="782"/>
        <end position="795"/>
    </location>
</feature>
<organism evidence="10 11">
    <name type="scientific">Pycnococcus provasolii</name>
    <dbReference type="NCBI Taxonomy" id="41880"/>
    <lineage>
        <taxon>Eukaryota</taxon>
        <taxon>Viridiplantae</taxon>
        <taxon>Chlorophyta</taxon>
        <taxon>Pseudoscourfieldiophyceae</taxon>
        <taxon>Pseudoscourfieldiales</taxon>
        <taxon>Pycnococcaceae</taxon>
        <taxon>Pycnococcus</taxon>
    </lineage>
</organism>
<feature type="compositionally biased region" description="Low complexity" evidence="7">
    <location>
        <begin position="1321"/>
        <end position="1333"/>
    </location>
</feature>
<gene>
    <name evidence="10" type="ORF">PPROV_000790700</name>
</gene>
<feature type="region of interest" description="Disordered" evidence="7">
    <location>
        <begin position="863"/>
        <end position="922"/>
    </location>
</feature>
<evidence type="ECO:0000313" key="10">
    <source>
        <dbReference type="EMBL" id="GHP09170.1"/>
    </source>
</evidence>
<keyword evidence="8" id="KW-1133">Transmembrane helix</keyword>
<feature type="compositionally biased region" description="Low complexity" evidence="7">
    <location>
        <begin position="347"/>
        <end position="400"/>
    </location>
</feature>
<dbReference type="PROSITE" id="PS00108">
    <property type="entry name" value="PROTEIN_KINASE_ST"/>
    <property type="match status" value="1"/>
</dbReference>
<dbReference type="InterPro" id="IPR001245">
    <property type="entry name" value="Ser-Thr/Tyr_kinase_cat_dom"/>
</dbReference>
<keyword evidence="8" id="KW-0812">Transmembrane</keyword>
<feature type="region of interest" description="Disordered" evidence="7">
    <location>
        <begin position="729"/>
        <end position="751"/>
    </location>
</feature>
<evidence type="ECO:0000256" key="1">
    <source>
        <dbReference type="ARBA" id="ARBA00022527"/>
    </source>
</evidence>
<name>A0A830HTU9_9CHLO</name>
<feature type="compositionally biased region" description="Low complexity" evidence="7">
    <location>
        <begin position="217"/>
        <end position="230"/>
    </location>
</feature>
<dbReference type="OrthoDB" id="536504at2759"/>
<evidence type="ECO:0000313" key="11">
    <source>
        <dbReference type="Proteomes" id="UP000660262"/>
    </source>
</evidence>
<feature type="transmembrane region" description="Helical" evidence="8">
    <location>
        <begin position="830"/>
        <end position="854"/>
    </location>
</feature>
<dbReference type="PANTHER" id="PTHR44329">
    <property type="entry name" value="SERINE/THREONINE-PROTEIN KINASE TNNI3K-RELATED"/>
    <property type="match status" value="1"/>
</dbReference>
<dbReference type="Proteomes" id="UP000660262">
    <property type="component" value="Unassembled WGS sequence"/>
</dbReference>
<keyword evidence="2" id="KW-0808">Transferase</keyword>
<reference evidence="10" key="1">
    <citation type="submission" date="2020-10" db="EMBL/GenBank/DDBJ databases">
        <title>Unveiling of a novel bifunctional photoreceptor, Dualchrome1, isolated from a cosmopolitan green alga.</title>
        <authorList>
            <person name="Suzuki S."/>
            <person name="Kawachi M."/>
        </authorList>
    </citation>
    <scope>NUCLEOTIDE SEQUENCE</scope>
    <source>
        <strain evidence="10">NIES 2893</strain>
    </source>
</reference>
<protein>
    <submittedName>
        <fullName evidence="10">Copper transport protein ctr1</fullName>
    </submittedName>
</protein>
<proteinExistence type="predicted"/>
<feature type="compositionally biased region" description="Low complexity" evidence="7">
    <location>
        <begin position="1"/>
        <end position="10"/>
    </location>
</feature>
<dbReference type="SUPFAM" id="SSF56112">
    <property type="entry name" value="Protein kinase-like (PK-like)"/>
    <property type="match status" value="1"/>
</dbReference>